<feature type="transmembrane region" description="Helical" evidence="1">
    <location>
        <begin position="72"/>
        <end position="96"/>
    </location>
</feature>
<dbReference type="PROSITE" id="PS50892">
    <property type="entry name" value="V_SNARE"/>
    <property type="match status" value="1"/>
</dbReference>
<organism evidence="3">
    <name type="scientific">Hyperionvirus sp</name>
    <dbReference type="NCBI Taxonomy" id="2487770"/>
    <lineage>
        <taxon>Viruses</taxon>
        <taxon>Varidnaviria</taxon>
        <taxon>Bamfordvirae</taxon>
        <taxon>Nucleocytoviricota</taxon>
        <taxon>Megaviricetes</taxon>
        <taxon>Imitervirales</taxon>
        <taxon>Mimiviridae</taxon>
        <taxon>Klosneuvirinae</taxon>
    </lineage>
</organism>
<dbReference type="PRINTS" id="PR00219">
    <property type="entry name" value="SYNAPTOBREVN"/>
</dbReference>
<dbReference type="GO" id="GO:0016020">
    <property type="term" value="C:membrane"/>
    <property type="evidence" value="ECO:0007669"/>
    <property type="project" value="InterPro"/>
</dbReference>
<sequence>MSAMAGKDSKVVLVQKKVDEVKVVIDQNIQETIKRGENIHDMEANSVILEEHSKKFEKGATKLSRMMWWRNCGAGTAIVAVILGATALFILVIVYANK</sequence>
<dbReference type="InterPro" id="IPR042887">
    <property type="entry name" value="VAMP4"/>
</dbReference>
<dbReference type="GO" id="GO:0090161">
    <property type="term" value="P:Golgi ribbon formation"/>
    <property type="evidence" value="ECO:0007669"/>
    <property type="project" value="InterPro"/>
</dbReference>
<dbReference type="GO" id="GO:0016192">
    <property type="term" value="P:vesicle-mediated transport"/>
    <property type="evidence" value="ECO:0007669"/>
    <property type="project" value="InterPro"/>
</dbReference>
<dbReference type="PANTHER" id="PTHR46897:SF1">
    <property type="entry name" value="VESICLE-ASSOCIATED MEMBRANE PROTEIN 4"/>
    <property type="match status" value="1"/>
</dbReference>
<accession>A0A3G5AA94</accession>
<dbReference type="Pfam" id="PF00957">
    <property type="entry name" value="Synaptobrevin"/>
    <property type="match status" value="1"/>
</dbReference>
<reference evidence="3" key="1">
    <citation type="submission" date="2018-10" db="EMBL/GenBank/DDBJ databases">
        <title>Hidden diversity of soil giant viruses.</title>
        <authorList>
            <person name="Schulz F."/>
            <person name="Alteio L."/>
            <person name="Goudeau D."/>
            <person name="Ryan E.M."/>
            <person name="Malmstrom R.R."/>
            <person name="Blanchard J."/>
            <person name="Woyke T."/>
        </authorList>
    </citation>
    <scope>NUCLEOTIDE SEQUENCE</scope>
    <source>
        <strain evidence="3">HYV1</strain>
    </source>
</reference>
<evidence type="ECO:0000313" key="3">
    <source>
        <dbReference type="EMBL" id="AYV84002.1"/>
    </source>
</evidence>
<dbReference type="PANTHER" id="PTHR46897">
    <property type="entry name" value="VESICLE-ASSOCIATED MEMBRANE PROTEIN 4"/>
    <property type="match status" value="1"/>
</dbReference>
<keyword evidence="1" id="KW-0812">Transmembrane</keyword>
<dbReference type="InterPro" id="IPR042855">
    <property type="entry name" value="V_SNARE_CC"/>
</dbReference>
<keyword evidence="1" id="KW-0472">Membrane</keyword>
<proteinExistence type="predicted"/>
<dbReference type="InterPro" id="IPR001388">
    <property type="entry name" value="Synaptobrevin-like"/>
</dbReference>
<keyword evidence="1" id="KW-1133">Transmembrane helix</keyword>
<dbReference type="EMBL" id="MK072397">
    <property type="protein sequence ID" value="AYV84002.1"/>
    <property type="molecule type" value="Genomic_DNA"/>
</dbReference>
<dbReference type="SUPFAM" id="SSF58038">
    <property type="entry name" value="SNARE fusion complex"/>
    <property type="match status" value="1"/>
</dbReference>
<evidence type="ECO:0000259" key="2">
    <source>
        <dbReference type="PROSITE" id="PS50892"/>
    </source>
</evidence>
<protein>
    <submittedName>
        <fullName evidence="3">Vesicle-associated membrane protein 7B</fullName>
    </submittedName>
</protein>
<dbReference type="Gene3D" id="1.20.5.110">
    <property type="match status" value="1"/>
</dbReference>
<name>A0A3G5AA94_9VIRU</name>
<gene>
    <name evidence="3" type="ORF">Hyperionvirus15_40</name>
</gene>
<evidence type="ECO:0000256" key="1">
    <source>
        <dbReference type="SAM" id="Phobius"/>
    </source>
</evidence>
<feature type="domain" description="V-SNARE coiled-coil homology" evidence="2">
    <location>
        <begin position="10"/>
        <end position="70"/>
    </location>
</feature>